<evidence type="ECO:0000313" key="2">
    <source>
        <dbReference type="EMBL" id="HJA90066.1"/>
    </source>
</evidence>
<organism evidence="2 3">
    <name type="scientific">Candidatus Jeotgalibaca merdavium</name>
    <dbReference type="NCBI Taxonomy" id="2838627"/>
    <lineage>
        <taxon>Bacteria</taxon>
        <taxon>Bacillati</taxon>
        <taxon>Bacillota</taxon>
        <taxon>Bacilli</taxon>
        <taxon>Lactobacillales</taxon>
        <taxon>Carnobacteriaceae</taxon>
        <taxon>Jeotgalibaca</taxon>
    </lineage>
</organism>
<keyword evidence="1" id="KW-0175">Coiled coil</keyword>
<dbReference type="AlphaFoldDB" id="A0A9D2HYQ3"/>
<evidence type="ECO:0000313" key="3">
    <source>
        <dbReference type="Proteomes" id="UP000886856"/>
    </source>
</evidence>
<feature type="coiled-coil region" evidence="1">
    <location>
        <begin position="41"/>
        <end position="121"/>
    </location>
</feature>
<dbReference type="EMBL" id="DWYW01000101">
    <property type="protein sequence ID" value="HJA90066.1"/>
    <property type="molecule type" value="Genomic_DNA"/>
</dbReference>
<reference evidence="2" key="2">
    <citation type="submission" date="2021-04" db="EMBL/GenBank/DDBJ databases">
        <authorList>
            <person name="Gilroy R."/>
        </authorList>
    </citation>
    <scope>NUCLEOTIDE SEQUENCE</scope>
    <source>
        <strain evidence="2">CHK171-505</strain>
    </source>
</reference>
<sequence length="122" mass="14604">MDNINPLLIAIIPALLTYLGTKYKSQNEREQYASSAWKQLYDETKEQLEDNRLRMDSMQADMSELRSQMDEMRKRHAHEVIQLEKINDELREENSQLRIENGNLKNQLLQKERKNEIKQQDL</sequence>
<evidence type="ECO:0000256" key="1">
    <source>
        <dbReference type="SAM" id="Coils"/>
    </source>
</evidence>
<accession>A0A9D2HYQ3</accession>
<protein>
    <submittedName>
        <fullName evidence="2">DNA replication initiation control protein YabA</fullName>
    </submittedName>
</protein>
<dbReference type="Proteomes" id="UP000886856">
    <property type="component" value="Unassembled WGS sequence"/>
</dbReference>
<reference evidence="2" key="1">
    <citation type="journal article" date="2021" name="PeerJ">
        <title>Extensive microbial diversity within the chicken gut microbiome revealed by metagenomics and culture.</title>
        <authorList>
            <person name="Gilroy R."/>
            <person name="Ravi A."/>
            <person name="Getino M."/>
            <person name="Pursley I."/>
            <person name="Horton D.L."/>
            <person name="Alikhan N.F."/>
            <person name="Baker D."/>
            <person name="Gharbi K."/>
            <person name="Hall N."/>
            <person name="Watson M."/>
            <person name="Adriaenssens E.M."/>
            <person name="Foster-Nyarko E."/>
            <person name="Jarju S."/>
            <person name="Secka A."/>
            <person name="Antonio M."/>
            <person name="Oren A."/>
            <person name="Chaudhuri R.R."/>
            <person name="La Ragione R."/>
            <person name="Hildebrand F."/>
            <person name="Pallen M.J."/>
        </authorList>
    </citation>
    <scope>NUCLEOTIDE SEQUENCE</scope>
    <source>
        <strain evidence="2">CHK171-505</strain>
    </source>
</reference>
<proteinExistence type="predicted"/>
<comment type="caution">
    <text evidence="2">The sequence shown here is derived from an EMBL/GenBank/DDBJ whole genome shotgun (WGS) entry which is preliminary data.</text>
</comment>
<gene>
    <name evidence="2" type="ORF">H9948_04670</name>
</gene>
<name>A0A9D2HYQ3_9LACT</name>